<evidence type="ECO:0000256" key="4">
    <source>
        <dbReference type="ARBA" id="ARBA00022837"/>
    </source>
</evidence>
<feature type="domain" description="Cadherin" evidence="9">
    <location>
        <begin position="513"/>
        <end position="615"/>
    </location>
</feature>
<sequence length="2305" mass="259754">MDFRFTFHRLWTILLSINFVNGCYFYSKLGQNSEAEGVRFIRVREDMPVGSDILTLRAYPRDSIKIKGIDRTSDYKFFKLLEINNTYIQVLLEKSLEDLVDRDVPQNLLKFKIECSSRNGRNEETSSLAITAYIEDINDHFPKFKNLPYTINVDESTPVGSIVFQGISAFDRDKPNTPNSDVQYSMGLQAGYGPGGPYFSLESPHRPAVILRRPLDFDDGIQQFVIPIIASDRGSPPKISNTNLTIYVDDSDDQPPRFTESVYRTKINEFYPITQTIRRNTDETNCFQGKHIRNIIIFTPEIQAFDQDSINSTLIFAIISGNERDLFTVNPTSGDIFLEREIDLEEESLPGNTFVLQLEARQQDNPSKRAVARIEIEIIDLNDNAPEFEVDLYNISIVENLPSGFSVLQVNAFDRDQGENAEFYFQIKNENPSGAFTIDFRTGWITVREQELLDRETRPNIKMTVQALEKKEPYGRRDPNAGTVNVEITLLDSNDNTPEFKMGNLYEFKCNVDAPVGHLVGYVTAIDPDEGRNGMILYELQQPRGSGIVPFELDPSSGAITVSSQLRRGRIAVFVEASDQPSNPSERRFSLAVVTIDVVAEIQSGAVDFIGAPYEFWVGADVQIGSSVGQIRTNLDAEGQNEITYDLLHSYPEGVPFAVEERSGIVTVIRDFADFDRVLYQFEAVAAQGIMDKPYSKVVRKNFKSERQITKNGEVFEIDEGVISDTENVRVTNVTIHIVNADDKRGILRRGSFADPIEFHVKENLAGTLIGQLLYQNTSVKPLENSKAEGKLLRDNTNTLGEAKEMYSSKSVRKDRQLYQKYAPNITSKAKKNHKRKNREADVADAFYVAVMPTVYFDDVLFGEEAQSIISVAKPLTANKPAQLKSKNTKVKELETGAHIEYTRKSSYDTRINGHQEPLHYESFASTKFVNPIANDDIPNESLISENPLQSSQTTVLSGPIEVFITPKPRTPKRNQNLSVEPANAINFTQKIDKRSHENSNLRFFIANQQDVTDMISITNDGTLMTVKALDREIRDLYRLTVIAEYSKGYVKGAGIYQVIVHVDDVNDNPPIFNQKSYSGIILENSPIGSEVYVVNKQIFINDADEGINANFSVTLSGDGSHLFTVELMNFSTPNNHTLQAFAKYPKNMNIAESFAKLQIMLMDIRTQPMNEAFYAVRFTGPKVLDRERESFYDLKILAKDTGGLSSEVPLNIYVADVNDNPPIFDKIAVLKDSGVEVITTSHLRTFYIDRSDLNSVFDLQDTVGSSNNTDKITYGISLTNREIMQIGERVAIGTPRGFSINNNRSNDRTKTSKPYELRHPLFSLSEQIPVGTVILKISATDEDSDENAQIFYEIVSETFTPKRVTTRNAHVMKYLGIDRLSGEIKTNRPLPAESEIMLNVSAKDIGGLVDYTTLNFEVIDVNDHAPVFEKSWYTFDVGEGVYAGKVLGKIAATDEDYGSNANVSYKIQTEKPIPFLVTPFSGVLKVNGELDREKISKYEFKIMATDNSEKDVKLSSFAEIEVNVLDINDNSPEFTGYDELYYESSNAGDEERNSIGITQDSNNLQEYSNQLNIPVYKAYLKKSAEPGTFVKQITATDKDFTGNGNGLVMFALHHNQLPYFFEIDSRDGIITTVSKFTRLLHDYQHLNLTIIASDLGSPSRSSSALLLVNLQGTDLDDELYEDLDFPEKYYEIEVVENSDVPLELIQLNTTANEQNYKWSIIPEIEMLAYEEFEISKNGTLWLTKPLDRERRDAYNLKVRVDRISREAKAIPTITYPVSGERVQGLMENEVRIIIKVLDDNDHEPKFVGNGKPIIAVMPNSANFGFPVTRVHATDQDVGLNADVRYSLLNEPSKLFGIDEISGRIRVLGPIRSDQRVYGFDVKATDRQGADDGRSAIVNVFVYVLDEHRQVRLVIAGDPVDVEKEIGTLTRMLSEATELDIRVRMLEPHVGSSDPATDVFIYAVDPRSNSIIDMDDLQSTMSTVAMQNLTTSAHILELSQIGRHNLKNVETIHHSSLKSLQLVCIILAVVVFAGGLATAFCIACVRTPSTVRTTSKSSGSTKQMLPSIRAMSSQLIYRDSNKHITKDRHAERAREYIDVPLPQSVINYSSDHENSCLRYNQIHAMQNLDTSVPSLHSSGLDSGLDLSRDRSESPSKQIVCIMRDSQVRGRISSKQQKCTCNYAKHHRCSGDDSSDSYEDSLKNIKICRRTSLPKNSLFRRSMQVNTVGGRGIRDDFVHELPSLLQHQRVNANRTSVPDLEERLRNLERKEFTEFILMQVYVCYDHCVSLIKHFNFDTLQDCIFYV</sequence>
<feature type="domain" description="Cadherin" evidence="9">
    <location>
        <begin position="35"/>
        <end position="144"/>
    </location>
</feature>
<dbReference type="GO" id="GO:0007156">
    <property type="term" value="P:homophilic cell adhesion via plasma membrane adhesion molecules"/>
    <property type="evidence" value="ECO:0007669"/>
    <property type="project" value="InterPro"/>
</dbReference>
<feature type="domain" description="Cadherin" evidence="9">
    <location>
        <begin position="259"/>
        <end position="388"/>
    </location>
</feature>
<dbReference type="SMART" id="SM00112">
    <property type="entry name" value="CA"/>
    <property type="match status" value="11"/>
</dbReference>
<keyword evidence="2 8" id="KW-0812">Transmembrane</keyword>
<keyword evidence="3" id="KW-0677">Repeat</keyword>
<evidence type="ECO:0000259" key="9">
    <source>
        <dbReference type="PROSITE" id="PS50268"/>
    </source>
</evidence>
<dbReference type="PANTHER" id="PTHR24027:SF438">
    <property type="entry name" value="CADHERIN 23"/>
    <property type="match status" value="1"/>
</dbReference>
<feature type="transmembrane region" description="Helical" evidence="8">
    <location>
        <begin position="2020"/>
        <end position="2045"/>
    </location>
</feature>
<evidence type="ECO:0000313" key="10">
    <source>
        <dbReference type="EMBL" id="KAJ6637196.1"/>
    </source>
</evidence>
<evidence type="ECO:0000256" key="6">
    <source>
        <dbReference type="ARBA" id="ARBA00023136"/>
    </source>
</evidence>
<accession>A0A9Q0MSH0</accession>
<evidence type="ECO:0000256" key="5">
    <source>
        <dbReference type="ARBA" id="ARBA00022989"/>
    </source>
</evidence>
<dbReference type="Proteomes" id="UP001151699">
    <property type="component" value="Chromosome X"/>
</dbReference>
<feature type="domain" description="Cadherin" evidence="9">
    <location>
        <begin position="993"/>
        <end position="1073"/>
    </location>
</feature>
<dbReference type="OrthoDB" id="6252479at2759"/>
<dbReference type="EMBL" id="WJQU01000003">
    <property type="protein sequence ID" value="KAJ6637196.1"/>
    <property type="molecule type" value="Genomic_DNA"/>
</dbReference>
<evidence type="ECO:0000313" key="11">
    <source>
        <dbReference type="Proteomes" id="UP001151699"/>
    </source>
</evidence>
<feature type="domain" description="Cadherin" evidence="9">
    <location>
        <begin position="1074"/>
        <end position="1225"/>
    </location>
</feature>
<dbReference type="InterPro" id="IPR015919">
    <property type="entry name" value="Cadherin-like_sf"/>
</dbReference>
<feature type="domain" description="Cadherin" evidence="9">
    <location>
        <begin position="145"/>
        <end position="258"/>
    </location>
</feature>
<dbReference type="GO" id="GO:0005509">
    <property type="term" value="F:calcium ion binding"/>
    <property type="evidence" value="ECO:0007669"/>
    <property type="project" value="UniProtKB-UniRule"/>
</dbReference>
<dbReference type="Gene3D" id="2.60.40.60">
    <property type="entry name" value="Cadherins"/>
    <property type="match status" value="12"/>
</dbReference>
<dbReference type="CDD" id="cd11304">
    <property type="entry name" value="Cadherin_repeat"/>
    <property type="match status" value="12"/>
</dbReference>
<dbReference type="GO" id="GO:0060429">
    <property type="term" value="P:epithelium development"/>
    <property type="evidence" value="ECO:0007669"/>
    <property type="project" value="UniProtKB-ARBA"/>
</dbReference>
<dbReference type="GO" id="GO:0016477">
    <property type="term" value="P:cell migration"/>
    <property type="evidence" value="ECO:0007669"/>
    <property type="project" value="TreeGrafter"/>
</dbReference>
<name>A0A9Q0MSH0_9DIPT</name>
<feature type="domain" description="Cadherin" evidence="9">
    <location>
        <begin position="1810"/>
        <end position="1921"/>
    </location>
</feature>
<evidence type="ECO:0000256" key="3">
    <source>
        <dbReference type="ARBA" id="ARBA00022737"/>
    </source>
</evidence>
<protein>
    <submittedName>
        <fullName evidence="10">Cadherin-89D</fullName>
    </submittedName>
</protein>
<comment type="caution">
    <text evidence="10">The sequence shown here is derived from an EMBL/GenBank/DDBJ whole genome shotgun (WGS) entry which is preliminary data.</text>
</comment>
<reference evidence="10" key="1">
    <citation type="submission" date="2022-07" db="EMBL/GenBank/DDBJ databases">
        <authorList>
            <person name="Trinca V."/>
            <person name="Uliana J.V.C."/>
            <person name="Torres T.T."/>
            <person name="Ward R.J."/>
            <person name="Monesi N."/>
        </authorList>
    </citation>
    <scope>NUCLEOTIDE SEQUENCE</scope>
    <source>
        <strain evidence="10">HSMRA1968</strain>
        <tissue evidence="10">Whole embryos</tissue>
    </source>
</reference>
<evidence type="ECO:0000256" key="7">
    <source>
        <dbReference type="PROSITE-ProRule" id="PRU00043"/>
    </source>
</evidence>
<dbReference type="FunFam" id="2.60.40.60:FF:000020">
    <property type="entry name" value="Dachsous cadherin-related 1b"/>
    <property type="match status" value="1"/>
</dbReference>
<dbReference type="PROSITE" id="PS50268">
    <property type="entry name" value="CADHERIN_2"/>
    <property type="match status" value="12"/>
</dbReference>
<dbReference type="GO" id="GO:0009653">
    <property type="term" value="P:anatomical structure morphogenesis"/>
    <property type="evidence" value="ECO:0007669"/>
    <property type="project" value="UniProtKB-ARBA"/>
</dbReference>
<dbReference type="PRINTS" id="PR00205">
    <property type="entry name" value="CADHERIN"/>
</dbReference>
<feature type="non-terminal residue" evidence="10">
    <location>
        <position position="2305"/>
    </location>
</feature>
<feature type="domain" description="Cadherin" evidence="9">
    <location>
        <begin position="1573"/>
        <end position="1681"/>
    </location>
</feature>
<feature type="domain" description="Cadherin" evidence="9">
    <location>
        <begin position="1687"/>
        <end position="1807"/>
    </location>
</feature>
<dbReference type="Pfam" id="PF00028">
    <property type="entry name" value="Cadherin"/>
    <property type="match status" value="7"/>
</dbReference>
<dbReference type="InterPro" id="IPR002126">
    <property type="entry name" value="Cadherin-like_dom"/>
</dbReference>
<evidence type="ECO:0000256" key="1">
    <source>
        <dbReference type="ARBA" id="ARBA00004370"/>
    </source>
</evidence>
<feature type="domain" description="Cadherin" evidence="9">
    <location>
        <begin position="1323"/>
        <end position="1429"/>
    </location>
</feature>
<dbReference type="GO" id="GO:0045296">
    <property type="term" value="F:cadherin binding"/>
    <property type="evidence" value="ECO:0007669"/>
    <property type="project" value="TreeGrafter"/>
</dbReference>
<dbReference type="SUPFAM" id="SSF49313">
    <property type="entry name" value="Cadherin-like"/>
    <property type="match status" value="11"/>
</dbReference>
<comment type="subcellular location">
    <subcellularLocation>
        <location evidence="1">Membrane</location>
    </subcellularLocation>
</comment>
<dbReference type="GO" id="GO:0008013">
    <property type="term" value="F:beta-catenin binding"/>
    <property type="evidence" value="ECO:0007669"/>
    <property type="project" value="TreeGrafter"/>
</dbReference>
<proteinExistence type="predicted"/>
<evidence type="ECO:0000256" key="2">
    <source>
        <dbReference type="ARBA" id="ARBA00022692"/>
    </source>
</evidence>
<feature type="domain" description="Cadherin" evidence="9">
    <location>
        <begin position="389"/>
        <end position="500"/>
    </location>
</feature>
<keyword evidence="5 8" id="KW-1133">Transmembrane helix</keyword>
<organism evidence="10 11">
    <name type="scientific">Pseudolycoriella hygida</name>
    <dbReference type="NCBI Taxonomy" id="35572"/>
    <lineage>
        <taxon>Eukaryota</taxon>
        <taxon>Metazoa</taxon>
        <taxon>Ecdysozoa</taxon>
        <taxon>Arthropoda</taxon>
        <taxon>Hexapoda</taxon>
        <taxon>Insecta</taxon>
        <taxon>Pterygota</taxon>
        <taxon>Neoptera</taxon>
        <taxon>Endopterygota</taxon>
        <taxon>Diptera</taxon>
        <taxon>Nematocera</taxon>
        <taxon>Sciaroidea</taxon>
        <taxon>Sciaridae</taxon>
        <taxon>Pseudolycoriella</taxon>
    </lineage>
</organism>
<dbReference type="FunFam" id="2.60.40.60:FF:000266">
    <property type="entry name" value="Cadherin 23"/>
    <property type="match status" value="1"/>
</dbReference>
<dbReference type="GO" id="GO:0016342">
    <property type="term" value="C:catenin complex"/>
    <property type="evidence" value="ECO:0007669"/>
    <property type="project" value="TreeGrafter"/>
</dbReference>
<gene>
    <name evidence="10" type="primary">Cad89D</name>
    <name evidence="10" type="ORF">Bhyg_09924</name>
</gene>
<keyword evidence="4 7" id="KW-0106">Calcium</keyword>
<dbReference type="PANTHER" id="PTHR24027">
    <property type="entry name" value="CADHERIN-23"/>
    <property type="match status" value="1"/>
</dbReference>
<dbReference type="InterPro" id="IPR020894">
    <property type="entry name" value="Cadherin_CS"/>
</dbReference>
<evidence type="ECO:0000256" key="8">
    <source>
        <dbReference type="SAM" id="Phobius"/>
    </source>
</evidence>
<dbReference type="PROSITE" id="PS00232">
    <property type="entry name" value="CADHERIN_1"/>
    <property type="match status" value="5"/>
</dbReference>
<keyword evidence="11" id="KW-1185">Reference proteome</keyword>
<feature type="domain" description="Cadherin" evidence="9">
    <location>
        <begin position="1430"/>
        <end position="1535"/>
    </location>
</feature>
<keyword evidence="6 8" id="KW-0472">Membrane</keyword>
<dbReference type="InterPro" id="IPR039808">
    <property type="entry name" value="Cadherin"/>
</dbReference>